<keyword evidence="3" id="KW-1185">Reference proteome</keyword>
<dbReference type="Proteomes" id="UP000615760">
    <property type="component" value="Unassembled WGS sequence"/>
</dbReference>
<protein>
    <submittedName>
        <fullName evidence="2">Peptidoglycan-binding protein LysM</fullName>
    </submittedName>
</protein>
<keyword evidence="1" id="KW-0472">Membrane</keyword>
<reference evidence="3" key="1">
    <citation type="journal article" date="2019" name="Int. J. Syst. Evol. Microbiol.">
        <title>The Global Catalogue of Microorganisms (GCM) 10K type strain sequencing project: providing services to taxonomists for standard genome sequencing and annotation.</title>
        <authorList>
            <consortium name="The Broad Institute Genomics Platform"/>
            <consortium name="The Broad Institute Genome Sequencing Center for Infectious Disease"/>
            <person name="Wu L."/>
            <person name="Ma J."/>
        </authorList>
    </citation>
    <scope>NUCLEOTIDE SEQUENCE [LARGE SCALE GENOMIC DNA]</scope>
    <source>
        <strain evidence="3">CGMCC 1.15461</strain>
    </source>
</reference>
<evidence type="ECO:0000313" key="3">
    <source>
        <dbReference type="Proteomes" id="UP000615760"/>
    </source>
</evidence>
<evidence type="ECO:0000313" key="2">
    <source>
        <dbReference type="EMBL" id="GGB75600.1"/>
    </source>
</evidence>
<evidence type="ECO:0000256" key="1">
    <source>
        <dbReference type="SAM" id="Phobius"/>
    </source>
</evidence>
<gene>
    <name evidence="2" type="ORF">GCM10007424_14420</name>
</gene>
<keyword evidence="1" id="KW-0812">Transmembrane</keyword>
<proteinExistence type="predicted"/>
<dbReference type="EMBL" id="BMJE01000003">
    <property type="protein sequence ID" value="GGB75600.1"/>
    <property type="molecule type" value="Genomic_DNA"/>
</dbReference>
<keyword evidence="1" id="KW-1133">Transmembrane helix</keyword>
<name>A0ABQ1JVD1_9FLAO</name>
<comment type="caution">
    <text evidence="2">The sequence shown here is derived from an EMBL/GenBank/DDBJ whole genome shotgun (WGS) entry which is preliminary data.</text>
</comment>
<sequence length="231" mass="25923">MRPENFTWVTDGEKLNFMIKKWKYFLGLALITIALLNSGFKTNKTGDFGKLNDFYLQEGEVLNYELPKITDGKPKVRIPYTGKTYVGFKQAIAVRESQGLYKLINPFGYMGKYQFGKSALRAVGIHDNNEFLNNPELQEKAFKALLSINKWELRKEIKKYDGKVVGGIKVTESGILAAAHLAGAGSVKKFLRSNGQSGFRDGFGTSLKSYIKKFGGYDTSCIEANRFPKIS</sequence>
<organism evidence="2 3">
    <name type="scientific">Flavobacterium suaedae</name>
    <dbReference type="NCBI Taxonomy" id="1767027"/>
    <lineage>
        <taxon>Bacteria</taxon>
        <taxon>Pseudomonadati</taxon>
        <taxon>Bacteroidota</taxon>
        <taxon>Flavobacteriia</taxon>
        <taxon>Flavobacteriales</taxon>
        <taxon>Flavobacteriaceae</taxon>
        <taxon>Flavobacterium</taxon>
    </lineage>
</organism>
<accession>A0ABQ1JVD1</accession>
<feature type="transmembrane region" description="Helical" evidence="1">
    <location>
        <begin position="22"/>
        <end position="40"/>
    </location>
</feature>